<proteinExistence type="predicted"/>
<reference evidence="3 4" key="1">
    <citation type="journal article" date="2010" name="Int. J. Syst. Evol. Microbiol.">
        <title>Bacillus horneckiae sp. nov., isolated from a spacecraft-assembly clean room.</title>
        <authorList>
            <person name="Vaishampayan P."/>
            <person name="Probst A."/>
            <person name="Krishnamurthi S."/>
            <person name="Ghosh S."/>
            <person name="Osman S."/>
            <person name="McDowall A."/>
            <person name="Ruckmani A."/>
            <person name="Mayilraj S."/>
            <person name="Venkateswaran K."/>
        </authorList>
    </citation>
    <scope>NUCLEOTIDE SEQUENCE [LARGE SCALE GENOMIC DNA]</scope>
    <source>
        <strain evidence="4">1PO1SC</strain>
    </source>
</reference>
<evidence type="ECO:0000313" key="4">
    <source>
        <dbReference type="Proteomes" id="UP000233343"/>
    </source>
</evidence>
<sequence>MLQSYVLSLFLYFPEDKTEYIPAVIWLAVFMVFAFLAMRWFIKTSKREGEKTKDLEERINKQREKPAE</sequence>
<accession>A0A2N0ZE59</accession>
<comment type="caution">
    <text evidence="3">The sequence shown here is derived from an EMBL/GenBank/DDBJ whole genome shotgun (WGS) entry which is preliminary data.</text>
</comment>
<dbReference type="Proteomes" id="UP000233343">
    <property type="component" value="Unassembled WGS sequence"/>
</dbReference>
<dbReference type="EMBL" id="PISD01000036">
    <property type="protein sequence ID" value="PKG27801.1"/>
    <property type="molecule type" value="Genomic_DNA"/>
</dbReference>
<evidence type="ECO:0000256" key="1">
    <source>
        <dbReference type="SAM" id="MobiDB-lite"/>
    </source>
</evidence>
<organism evidence="3 4">
    <name type="scientific">Cytobacillus horneckiae</name>
    <dbReference type="NCBI Taxonomy" id="549687"/>
    <lineage>
        <taxon>Bacteria</taxon>
        <taxon>Bacillati</taxon>
        <taxon>Bacillota</taxon>
        <taxon>Bacilli</taxon>
        <taxon>Bacillales</taxon>
        <taxon>Bacillaceae</taxon>
        <taxon>Cytobacillus</taxon>
    </lineage>
</organism>
<dbReference type="AlphaFoldDB" id="A0A2N0ZE59"/>
<feature type="transmembrane region" description="Helical" evidence="2">
    <location>
        <begin position="20"/>
        <end position="42"/>
    </location>
</feature>
<evidence type="ECO:0000313" key="3">
    <source>
        <dbReference type="EMBL" id="PKG27801.1"/>
    </source>
</evidence>
<evidence type="ECO:0000256" key="2">
    <source>
        <dbReference type="SAM" id="Phobius"/>
    </source>
</evidence>
<gene>
    <name evidence="3" type="ORF">CWS20_17055</name>
</gene>
<protein>
    <submittedName>
        <fullName evidence="3">Uncharacterized protein</fullName>
    </submittedName>
</protein>
<keyword evidence="2" id="KW-1133">Transmembrane helix</keyword>
<keyword evidence="4" id="KW-1185">Reference proteome</keyword>
<feature type="region of interest" description="Disordered" evidence="1">
    <location>
        <begin position="48"/>
        <end position="68"/>
    </location>
</feature>
<name>A0A2N0ZE59_9BACI</name>
<dbReference type="RefSeq" id="WP_066190702.1">
    <property type="nucleotide sequence ID" value="NZ_CP194732.1"/>
</dbReference>
<keyword evidence="2" id="KW-0472">Membrane</keyword>
<keyword evidence="2" id="KW-0812">Transmembrane</keyword>